<dbReference type="GeneTree" id="ENSGT00940000161246"/>
<keyword evidence="4" id="KW-1185">Reference proteome</keyword>
<dbReference type="PANTHER" id="PTHR47109:SF1">
    <property type="entry name" value="NUCLEOREDOXIN-LIKE PROTEIN 1"/>
    <property type="match status" value="1"/>
</dbReference>
<accession>A0A674I8D5</accession>
<dbReference type="Pfam" id="PF13905">
    <property type="entry name" value="Thioredoxin_8"/>
    <property type="match status" value="1"/>
</dbReference>
<name>A0A674I8D5_9SAUR</name>
<proteinExistence type="predicted"/>
<dbReference type="GO" id="GO:0005739">
    <property type="term" value="C:mitochondrion"/>
    <property type="evidence" value="ECO:0007669"/>
    <property type="project" value="TreeGrafter"/>
</dbReference>
<dbReference type="Proteomes" id="UP000472274">
    <property type="component" value="Unplaced"/>
</dbReference>
<evidence type="ECO:0000256" key="1">
    <source>
        <dbReference type="SAM" id="MobiDB-lite"/>
    </source>
</evidence>
<feature type="domain" description="Thioredoxin-like fold" evidence="2">
    <location>
        <begin position="32"/>
        <end position="132"/>
    </location>
</feature>
<gene>
    <name evidence="3" type="primary">NXNL1</name>
</gene>
<feature type="region of interest" description="Disordered" evidence="1">
    <location>
        <begin position="197"/>
        <end position="230"/>
    </location>
</feature>
<reference evidence="3" key="2">
    <citation type="submission" date="2025-09" db="UniProtKB">
        <authorList>
            <consortium name="Ensembl"/>
        </authorList>
    </citation>
    <scope>IDENTIFICATION</scope>
</reference>
<evidence type="ECO:0000259" key="2">
    <source>
        <dbReference type="Pfam" id="PF13905"/>
    </source>
</evidence>
<dbReference type="InterPro" id="IPR036249">
    <property type="entry name" value="Thioredoxin-like_sf"/>
</dbReference>
<dbReference type="InterPro" id="IPR029520">
    <property type="entry name" value="RdCVF"/>
</dbReference>
<organism evidence="3 4">
    <name type="scientific">Terrapene triunguis</name>
    <name type="common">Three-toed box turtle</name>
    <dbReference type="NCBI Taxonomy" id="2587831"/>
    <lineage>
        <taxon>Eukaryota</taxon>
        <taxon>Metazoa</taxon>
        <taxon>Chordata</taxon>
        <taxon>Craniata</taxon>
        <taxon>Vertebrata</taxon>
        <taxon>Euteleostomi</taxon>
        <taxon>Archelosauria</taxon>
        <taxon>Testudinata</taxon>
        <taxon>Testudines</taxon>
        <taxon>Cryptodira</taxon>
        <taxon>Durocryptodira</taxon>
        <taxon>Testudinoidea</taxon>
        <taxon>Emydidae</taxon>
        <taxon>Terrapene</taxon>
    </lineage>
</organism>
<evidence type="ECO:0000313" key="4">
    <source>
        <dbReference type="Proteomes" id="UP000472274"/>
    </source>
</evidence>
<evidence type="ECO:0000313" key="3">
    <source>
        <dbReference type="Ensembl" id="ENSTMTP00000005646.1"/>
    </source>
</evidence>
<dbReference type="AlphaFoldDB" id="A0A674I8D5"/>
<dbReference type="SUPFAM" id="SSF52833">
    <property type="entry name" value="Thioredoxin-like"/>
    <property type="match status" value="1"/>
</dbReference>
<dbReference type="PANTHER" id="PTHR47109">
    <property type="entry name" value="NUCLEOREDOXIN-LIKE PROTEIN 1"/>
    <property type="match status" value="1"/>
</dbReference>
<dbReference type="InterPro" id="IPR012336">
    <property type="entry name" value="Thioredoxin-like_fold"/>
</dbReference>
<dbReference type="GO" id="GO:0048018">
    <property type="term" value="F:receptor ligand activity"/>
    <property type="evidence" value="ECO:0007669"/>
    <property type="project" value="Ensembl"/>
</dbReference>
<protein>
    <submittedName>
        <fullName evidence="3">Nucleoredoxin like 1</fullName>
    </submittedName>
</protein>
<dbReference type="Ensembl" id="ENSTMTT00000005837.1">
    <property type="protein sequence ID" value="ENSTMTP00000005646.1"/>
    <property type="gene ID" value="ENSTMTG00000004182.1"/>
</dbReference>
<sequence>MVSLFTGKILITNNKDCDEVDTERELSQRLDNKVMLLYFGSGECTRCQEFSPVLKDFFVRLTDEFYVERASQLVLVYVSQDETEEKQEKFLKTMPKRWLFLPFQDEFKRELELRFAVSNTPVVVVLKPSGEVIAGNAVEEIRCLGTACFRNWQEAAELVDRSFLLAEDFDELAKRSITDPIRRLKYKAAHVEPSARGRCASWSDAGPGTGQAGREPALAPVRAAATPERL</sequence>
<dbReference type="Gene3D" id="3.40.30.10">
    <property type="entry name" value="Glutaredoxin"/>
    <property type="match status" value="1"/>
</dbReference>
<dbReference type="GO" id="GO:0045494">
    <property type="term" value="P:photoreceptor cell maintenance"/>
    <property type="evidence" value="ECO:0007669"/>
    <property type="project" value="Ensembl"/>
</dbReference>
<reference evidence="3" key="1">
    <citation type="submission" date="2025-08" db="UniProtKB">
        <authorList>
            <consortium name="Ensembl"/>
        </authorList>
    </citation>
    <scope>IDENTIFICATION</scope>
</reference>
<dbReference type="InParanoid" id="A0A674I8D5"/>